<evidence type="ECO:0000313" key="3">
    <source>
        <dbReference type="Proteomes" id="UP000273500"/>
    </source>
</evidence>
<proteinExistence type="predicted"/>
<name>A0A3R9N3U7_9BACT</name>
<gene>
    <name evidence="2" type="ORF">EI291_14960</name>
</gene>
<feature type="region of interest" description="Disordered" evidence="1">
    <location>
        <begin position="140"/>
        <end position="160"/>
    </location>
</feature>
<reference evidence="2 3" key="1">
    <citation type="submission" date="2018-12" db="EMBL/GenBank/DDBJ databases">
        <authorList>
            <person name="Feng G."/>
            <person name="Zhu H."/>
        </authorList>
    </citation>
    <scope>NUCLEOTIDE SEQUENCE [LARGE SCALE GENOMIC DNA]</scope>
    <source>
        <strain evidence="2 3">KCTC 12533</strain>
    </source>
</reference>
<dbReference type="OrthoDB" id="9863019at2"/>
<dbReference type="RefSeq" id="WP_125421537.1">
    <property type="nucleotide sequence ID" value="NZ_RWIT01000008.1"/>
</dbReference>
<protein>
    <submittedName>
        <fullName evidence="2">Uncharacterized protein</fullName>
    </submittedName>
</protein>
<organism evidence="2 3">
    <name type="scientific">Hymenobacter rigui</name>
    <dbReference type="NCBI Taxonomy" id="334424"/>
    <lineage>
        <taxon>Bacteria</taxon>
        <taxon>Pseudomonadati</taxon>
        <taxon>Bacteroidota</taxon>
        <taxon>Cytophagia</taxon>
        <taxon>Cytophagales</taxon>
        <taxon>Hymenobacteraceae</taxon>
        <taxon>Hymenobacter</taxon>
    </lineage>
</organism>
<dbReference type="Proteomes" id="UP000273500">
    <property type="component" value="Unassembled WGS sequence"/>
</dbReference>
<evidence type="ECO:0000256" key="1">
    <source>
        <dbReference type="SAM" id="MobiDB-lite"/>
    </source>
</evidence>
<dbReference type="AlphaFoldDB" id="A0A3R9N3U7"/>
<accession>A0A3R9N3U7</accession>
<sequence>MTYWTRRQVDSIQAALGATRGERQQRLGDSAARCRVFFGDGTDDRQFRLFYRPLATPTRWVEINLNPWLRRLNPWLKENDNYLAYMHAYVVNLDRRGPEEIMVKTGGGTGVQGYRTVVDQTLLLSLDGPPRLLWQSIDGRREEVPPTPSVEPGERVGGNRAERSRTVALRNGLMYVSSIHKSGRFEEPDPQLTPITPGYYQYQKGRFRRVTLSKSAAHPKPE</sequence>
<evidence type="ECO:0000313" key="2">
    <source>
        <dbReference type="EMBL" id="RSK47554.1"/>
    </source>
</evidence>
<comment type="caution">
    <text evidence="2">The sequence shown here is derived from an EMBL/GenBank/DDBJ whole genome shotgun (WGS) entry which is preliminary data.</text>
</comment>
<keyword evidence="3" id="KW-1185">Reference proteome</keyword>
<dbReference type="EMBL" id="RWIT01000008">
    <property type="protein sequence ID" value="RSK47554.1"/>
    <property type="molecule type" value="Genomic_DNA"/>
</dbReference>